<organism evidence="1 2">
    <name type="scientific">Lentinula aff. lateritia</name>
    <dbReference type="NCBI Taxonomy" id="2804960"/>
    <lineage>
        <taxon>Eukaryota</taxon>
        <taxon>Fungi</taxon>
        <taxon>Dikarya</taxon>
        <taxon>Basidiomycota</taxon>
        <taxon>Agaricomycotina</taxon>
        <taxon>Agaricomycetes</taxon>
        <taxon>Agaricomycetidae</taxon>
        <taxon>Agaricales</taxon>
        <taxon>Marasmiineae</taxon>
        <taxon>Omphalotaceae</taxon>
        <taxon>Lentinula</taxon>
    </lineage>
</organism>
<protein>
    <submittedName>
        <fullName evidence="1">Uncharacterized protein</fullName>
    </submittedName>
</protein>
<evidence type="ECO:0000313" key="2">
    <source>
        <dbReference type="Proteomes" id="UP001163835"/>
    </source>
</evidence>
<reference evidence="1" key="1">
    <citation type="submission" date="2022-09" db="EMBL/GenBank/DDBJ databases">
        <title>A Global Phylogenomic Analysis of the Shiitake Genus Lentinula.</title>
        <authorList>
            <consortium name="DOE Joint Genome Institute"/>
            <person name="Sierra-Patev S."/>
            <person name="Min B."/>
            <person name="Naranjo-Ortiz M."/>
            <person name="Looney B."/>
            <person name="Konkel Z."/>
            <person name="Slot J.C."/>
            <person name="Sakamoto Y."/>
            <person name="Steenwyk J.L."/>
            <person name="Rokas A."/>
            <person name="Carro J."/>
            <person name="Camarero S."/>
            <person name="Ferreira P."/>
            <person name="Molpeceres G."/>
            <person name="Ruiz-Duenas F.J."/>
            <person name="Serrano A."/>
            <person name="Henrissat B."/>
            <person name="Drula E."/>
            <person name="Hughes K.W."/>
            <person name="Mata J.L."/>
            <person name="Ishikawa N.K."/>
            <person name="Vargas-Isla R."/>
            <person name="Ushijima S."/>
            <person name="Smith C.A."/>
            <person name="Ahrendt S."/>
            <person name="Andreopoulos W."/>
            <person name="He G."/>
            <person name="Labutti K."/>
            <person name="Lipzen A."/>
            <person name="Ng V."/>
            <person name="Riley R."/>
            <person name="Sandor L."/>
            <person name="Barry K."/>
            <person name="Martinez A.T."/>
            <person name="Xiao Y."/>
            <person name="Gibbons J.G."/>
            <person name="Terashima K."/>
            <person name="Grigoriev I.V."/>
            <person name="Hibbett D.S."/>
        </authorList>
    </citation>
    <scope>NUCLEOTIDE SEQUENCE</scope>
    <source>
        <strain evidence="1">TMI1499</strain>
    </source>
</reference>
<comment type="caution">
    <text evidence="1">The sequence shown here is derived from an EMBL/GenBank/DDBJ whole genome shotgun (WGS) entry which is preliminary data.</text>
</comment>
<name>A0ACC1TR32_9AGAR</name>
<gene>
    <name evidence="1" type="ORF">F5876DRAFT_80318</name>
</gene>
<sequence>MAELTAPLKEAGLEGIIMQSRDGVRRHCHLILAAYVGDYPEQCLVTTCYYGDCLCCKTEKEDLGLFPVSKPYRDFEEALDAAMAIGKFTNTDLFGKKTLDSVSAHPRCFNSHGQVTQLSQFDTALVSLKSGTVDHTIQDTRVARLRAVFSLPEDKLDTLFPANCYPPKHLAYVEWFSKFPRSHEPHSRLYRVKKEINGNGTVAASVIPVEMIIHRVHLLPKWGGTVPSEWTGETVLDLSPSFLLNIFKDDHSYYSLTQLQ</sequence>
<proteinExistence type="predicted"/>
<accession>A0ACC1TR32</accession>
<evidence type="ECO:0000313" key="1">
    <source>
        <dbReference type="EMBL" id="KAJ3806826.1"/>
    </source>
</evidence>
<keyword evidence="2" id="KW-1185">Reference proteome</keyword>
<dbReference type="Proteomes" id="UP001163835">
    <property type="component" value="Unassembled WGS sequence"/>
</dbReference>
<dbReference type="EMBL" id="MU795375">
    <property type="protein sequence ID" value="KAJ3806826.1"/>
    <property type="molecule type" value="Genomic_DNA"/>
</dbReference>